<accession>F1ZD62</accession>
<proteinExistence type="predicted"/>
<dbReference type="AlphaFoldDB" id="F1ZD62"/>
<sequence>MALFSMTSERLTRLRRRQATPVADATLQAPHHHVHPGARELRSQGIHRLQVGIFGLAAMLLLVSLASVIMDRVQTADQGVVVSGPSATGTASPAAANDPLADLGVAPEVPVNGDSANKQAKPAH</sequence>
<keyword evidence="2" id="KW-0472">Membrane</keyword>
<keyword evidence="4" id="KW-1185">Reference proteome</keyword>
<dbReference type="EMBL" id="AEWJ01000065">
    <property type="protein sequence ID" value="EGD57343.1"/>
    <property type="molecule type" value="Genomic_DNA"/>
</dbReference>
<dbReference type="HOGENOM" id="CLU_163326_0_0_5"/>
<evidence type="ECO:0000313" key="4">
    <source>
        <dbReference type="Proteomes" id="UP000004728"/>
    </source>
</evidence>
<evidence type="ECO:0000313" key="3">
    <source>
        <dbReference type="EMBL" id="EGD57343.1"/>
    </source>
</evidence>
<reference evidence="3 4" key="1">
    <citation type="journal article" date="2012" name="J. Bacteriol.">
        <title>Draft Genome Sequence of Novosphingobium nitrogenifigens Y88T.</title>
        <authorList>
            <person name="Strabala T.J."/>
            <person name="Macdonald L."/>
            <person name="Liu V."/>
            <person name="Smit A.M."/>
        </authorList>
    </citation>
    <scope>NUCLEOTIDE SEQUENCE [LARGE SCALE GENOMIC DNA]</scope>
    <source>
        <strain evidence="3 4">DSM 19370</strain>
    </source>
</reference>
<name>F1ZD62_9SPHN</name>
<comment type="caution">
    <text evidence="3">The sequence shown here is derived from an EMBL/GenBank/DDBJ whole genome shotgun (WGS) entry which is preliminary data.</text>
</comment>
<dbReference type="Proteomes" id="UP000004728">
    <property type="component" value="Unassembled WGS sequence"/>
</dbReference>
<dbReference type="OrthoDB" id="7509339at2"/>
<dbReference type="InParanoid" id="F1ZD62"/>
<organism evidence="3 4">
    <name type="scientific">Novosphingobium nitrogenifigens DSM 19370</name>
    <dbReference type="NCBI Taxonomy" id="983920"/>
    <lineage>
        <taxon>Bacteria</taxon>
        <taxon>Pseudomonadati</taxon>
        <taxon>Pseudomonadota</taxon>
        <taxon>Alphaproteobacteria</taxon>
        <taxon>Sphingomonadales</taxon>
        <taxon>Sphingomonadaceae</taxon>
        <taxon>Novosphingobium</taxon>
    </lineage>
</organism>
<feature type="compositionally biased region" description="Low complexity" evidence="1">
    <location>
        <begin position="83"/>
        <end position="96"/>
    </location>
</feature>
<gene>
    <name evidence="3" type="ORF">Y88_3652</name>
</gene>
<protein>
    <submittedName>
        <fullName evidence="3">Uncharacterized protein</fullName>
    </submittedName>
</protein>
<keyword evidence="2" id="KW-0812">Transmembrane</keyword>
<dbReference type="STRING" id="983920.Y88_3652"/>
<evidence type="ECO:0000256" key="1">
    <source>
        <dbReference type="SAM" id="MobiDB-lite"/>
    </source>
</evidence>
<evidence type="ECO:0000256" key="2">
    <source>
        <dbReference type="SAM" id="Phobius"/>
    </source>
</evidence>
<feature type="region of interest" description="Disordered" evidence="1">
    <location>
        <begin position="83"/>
        <end position="124"/>
    </location>
</feature>
<dbReference type="eggNOG" id="ENOG5032HN6">
    <property type="taxonomic scope" value="Bacteria"/>
</dbReference>
<keyword evidence="2" id="KW-1133">Transmembrane helix</keyword>
<feature type="transmembrane region" description="Helical" evidence="2">
    <location>
        <begin position="49"/>
        <end position="70"/>
    </location>
</feature>